<keyword evidence="2" id="KW-0442">Lipid degradation</keyword>
<gene>
    <name evidence="6" type="ORF">BMF81_00792</name>
</gene>
<reference evidence="6 7" key="1">
    <citation type="submission" date="2017-03" db="EMBL/GenBank/DDBJ databases">
        <title>Comparative genomics of the toxic Baltic Sea cyanobacteria Nodularia spumigena UHCC 0039 and its response on varying salinity.</title>
        <authorList>
            <person name="Teikari J.E."/>
        </authorList>
    </citation>
    <scope>NUCLEOTIDE SEQUENCE [LARGE SCALE GENOMIC DNA]</scope>
    <source>
        <strain evidence="6 7">UHCC 0039</strain>
    </source>
</reference>
<feature type="domain" description="AB hydrolase-1" evidence="4">
    <location>
        <begin position="250"/>
        <end position="359"/>
    </location>
</feature>
<dbReference type="GO" id="GO:0016042">
    <property type="term" value="P:lipid catabolic process"/>
    <property type="evidence" value="ECO:0007669"/>
    <property type="project" value="UniProtKB-KW"/>
</dbReference>
<evidence type="ECO:0000256" key="1">
    <source>
        <dbReference type="ARBA" id="ARBA00022801"/>
    </source>
</evidence>
<evidence type="ECO:0000259" key="5">
    <source>
        <dbReference type="Pfam" id="PF07176"/>
    </source>
</evidence>
<dbReference type="GO" id="GO:0003847">
    <property type="term" value="F:1-alkyl-2-acetylglycerophosphocholine esterase activity"/>
    <property type="evidence" value="ECO:0007669"/>
    <property type="project" value="TreeGrafter"/>
</dbReference>
<evidence type="ECO:0000313" key="7">
    <source>
        <dbReference type="Proteomes" id="UP000244056"/>
    </source>
</evidence>
<dbReference type="InterPro" id="IPR029058">
    <property type="entry name" value="AB_hydrolase_fold"/>
</dbReference>
<dbReference type="Proteomes" id="UP000244056">
    <property type="component" value="Chromosome"/>
</dbReference>
<protein>
    <submittedName>
        <fullName evidence="6">Uncharacterized protein</fullName>
    </submittedName>
</protein>
<name>A0A2S0PZH7_NODSP</name>
<dbReference type="Pfam" id="PF07176">
    <property type="entry name" value="DUF1400"/>
    <property type="match status" value="1"/>
</dbReference>
<dbReference type="EMBL" id="CP020114">
    <property type="protein sequence ID" value="AVZ29846.1"/>
    <property type="molecule type" value="Genomic_DNA"/>
</dbReference>
<sequence length="588" mass="65059">MNSLFDNWTSTLRRNSLLLVLAILLVILGINSSIIAAERIYATFSAIERSISVTALEKYAEDGIINKELAFYQQYLPTKQFQELQGVLLTPVKVSPDVASQFLYTPEGEFLLHRLAQVIQPESRQAQRGFHALRSALISATAEPGGLTLLNLLRKYPYSSIHIDLRRSFAIVRELEKVINQTQRAIAAVTKQSNIEAATIAKPLNLLQLADLRNPGQFHSQKHTLIFFDSKRDRLLLTDVYIPHVQSPAPVIVISHGLGTDSSNFEYLATHLASHGLAVVVPNHPGSSAKQLQTSLHKQTSQVIEPDEFINQPLDVKYVLNQLENINQSDSRFQNRLNLQEVGIFGQSLGGYTALALAGAKINFQQLAQDCTPEVLQKSWNMSLLFQCSALALNHNPSQDYNLQDDRIKAAIAVNPITSSIFGKAGLNQIKIPIMIVSSSADTVAPALYEQIQPFSWLTNSQKYLVMLLGGTHFSTIGDGNPGSQQVSLPTDLVGDASQAREYMNVLSLPFFQTYVSGNSQCLPYLNAAYTNNISRKSLGLSLVQSLNQTELAQALTPDSFKQKFPNPIVNFGFWMLNIGIAIDIERI</sequence>
<accession>A0A2S0PZH7</accession>
<dbReference type="KEGG" id="nsp:BMF81_00792"/>
<dbReference type="GeneID" id="78016180"/>
<keyword evidence="1" id="KW-0378">Hydrolase</keyword>
<dbReference type="AlphaFoldDB" id="A0A2S0PZH7"/>
<evidence type="ECO:0000256" key="3">
    <source>
        <dbReference type="ARBA" id="ARBA00023098"/>
    </source>
</evidence>
<dbReference type="InterPro" id="IPR010802">
    <property type="entry name" value="DUF1400"/>
</dbReference>
<evidence type="ECO:0000259" key="4">
    <source>
        <dbReference type="Pfam" id="PF00561"/>
    </source>
</evidence>
<dbReference type="Pfam" id="PF00561">
    <property type="entry name" value="Abhydrolase_1"/>
    <property type="match status" value="1"/>
</dbReference>
<evidence type="ECO:0000313" key="6">
    <source>
        <dbReference type="EMBL" id="AVZ29846.1"/>
    </source>
</evidence>
<evidence type="ECO:0000256" key="2">
    <source>
        <dbReference type="ARBA" id="ARBA00022963"/>
    </source>
</evidence>
<dbReference type="PANTHER" id="PTHR10272:SF13">
    <property type="entry name" value="POLY(ETHYLENE TEREPHTHALATE) HYDROLASE"/>
    <property type="match status" value="1"/>
</dbReference>
<dbReference type="RefSeq" id="WP_107805925.1">
    <property type="nucleotide sequence ID" value="NZ_CAWNZE010000001.1"/>
</dbReference>
<proteinExistence type="predicted"/>
<dbReference type="Gene3D" id="3.40.50.1820">
    <property type="entry name" value="alpha/beta hydrolase"/>
    <property type="match status" value="1"/>
</dbReference>
<organism evidence="6 7">
    <name type="scientific">Nodularia spumigena UHCC 0039</name>
    <dbReference type="NCBI Taxonomy" id="1914872"/>
    <lineage>
        <taxon>Bacteria</taxon>
        <taxon>Bacillati</taxon>
        <taxon>Cyanobacteriota</taxon>
        <taxon>Cyanophyceae</taxon>
        <taxon>Nostocales</taxon>
        <taxon>Nodulariaceae</taxon>
        <taxon>Nodularia</taxon>
    </lineage>
</organism>
<dbReference type="SUPFAM" id="SSF53474">
    <property type="entry name" value="alpha/beta-Hydrolases"/>
    <property type="match status" value="1"/>
</dbReference>
<dbReference type="PANTHER" id="PTHR10272">
    <property type="entry name" value="PLATELET-ACTIVATING FACTOR ACETYLHYDROLASE"/>
    <property type="match status" value="1"/>
</dbReference>
<keyword evidence="3" id="KW-0443">Lipid metabolism</keyword>
<feature type="domain" description="DUF1400" evidence="5">
    <location>
        <begin position="36"/>
        <end position="164"/>
    </location>
</feature>
<dbReference type="InterPro" id="IPR000073">
    <property type="entry name" value="AB_hydrolase_1"/>
</dbReference>